<evidence type="ECO:0000313" key="10">
    <source>
        <dbReference type="EMBL" id="PSH55698.1"/>
    </source>
</evidence>
<protein>
    <recommendedName>
        <fullName evidence="4 7">Phosphate-binding protein PstS</fullName>
    </recommendedName>
</protein>
<dbReference type="SUPFAM" id="SSF53850">
    <property type="entry name" value="Periplasmic binding protein-like II"/>
    <property type="match status" value="1"/>
</dbReference>
<evidence type="ECO:0000256" key="1">
    <source>
        <dbReference type="ARBA" id="ARBA00002841"/>
    </source>
</evidence>
<dbReference type="InterPro" id="IPR050962">
    <property type="entry name" value="Phosphate-bind_PstS"/>
</dbReference>
<dbReference type="Pfam" id="PF12849">
    <property type="entry name" value="PBP_like_2"/>
    <property type="match status" value="1"/>
</dbReference>
<comment type="caution">
    <text evidence="10">The sequence shown here is derived from an EMBL/GenBank/DDBJ whole genome shotgun (WGS) entry which is preliminary data.</text>
</comment>
<evidence type="ECO:0000256" key="5">
    <source>
        <dbReference type="ARBA" id="ARBA00022448"/>
    </source>
</evidence>
<dbReference type="EMBL" id="PGGN01000004">
    <property type="protein sequence ID" value="PSH55698.1"/>
    <property type="molecule type" value="Genomic_DNA"/>
</dbReference>
<evidence type="ECO:0000256" key="7">
    <source>
        <dbReference type="PIRNR" id="PIRNR002756"/>
    </source>
</evidence>
<organism evidence="10 11">
    <name type="scientific">Phyllobacterium endophyticum</name>
    <dbReference type="NCBI Taxonomy" id="1149773"/>
    <lineage>
        <taxon>Bacteria</taxon>
        <taxon>Pseudomonadati</taxon>
        <taxon>Pseudomonadota</taxon>
        <taxon>Alphaproteobacteria</taxon>
        <taxon>Hyphomicrobiales</taxon>
        <taxon>Phyllobacteriaceae</taxon>
        <taxon>Phyllobacterium</taxon>
    </lineage>
</organism>
<dbReference type="OrthoDB" id="9801510at2"/>
<proteinExistence type="inferred from homology"/>
<sequence>MERISPWHRPLHVAAAAIACATVLVVGFSSAAQAEPIRGAGSTFAAPVIAQWSQAYQEARADGGDFILPDWTVDYERVGSLAGVMRLDQIDLDFAATDVPLNPAVLEKHGREQFPIVFGSVAVIANIDGLKNGALRLSGPVLADIYLGKIRSWSDPAIKALNPDVALPELSISVLYRKDGSGTTFVFTEYLSAVSADWKKAYGADTLISWPLGTGTEGTQELIRAARATKGAIAYAEYGQVERAGLNYVSLQNRAGSFVKPGPEGVHAAINAIAWQRAPHFNATLTDLPGQGVYPMAAATFAVVPVEGRSVERHGRVHDLFRLAFHAGAVKATELGYVPVPSALVRQIEQYWAKKPDIED</sequence>
<dbReference type="GO" id="GO:0042301">
    <property type="term" value="F:phosphate ion binding"/>
    <property type="evidence" value="ECO:0007669"/>
    <property type="project" value="InterPro"/>
</dbReference>
<dbReference type="PIRSF" id="PIRSF002756">
    <property type="entry name" value="PstS"/>
    <property type="match status" value="1"/>
</dbReference>
<evidence type="ECO:0000256" key="2">
    <source>
        <dbReference type="ARBA" id="ARBA00008725"/>
    </source>
</evidence>
<evidence type="ECO:0000259" key="9">
    <source>
        <dbReference type="Pfam" id="PF12849"/>
    </source>
</evidence>
<evidence type="ECO:0000256" key="3">
    <source>
        <dbReference type="ARBA" id="ARBA00011529"/>
    </source>
</evidence>
<dbReference type="CDD" id="cd13565">
    <property type="entry name" value="PBP2_PstS"/>
    <property type="match status" value="1"/>
</dbReference>
<keyword evidence="5 7" id="KW-0813">Transport</keyword>
<evidence type="ECO:0000256" key="6">
    <source>
        <dbReference type="ARBA" id="ARBA00022592"/>
    </source>
</evidence>
<evidence type="ECO:0000256" key="8">
    <source>
        <dbReference type="SAM" id="SignalP"/>
    </source>
</evidence>
<dbReference type="PANTHER" id="PTHR42996">
    <property type="entry name" value="PHOSPHATE-BINDING PROTEIN PSTS"/>
    <property type="match status" value="1"/>
</dbReference>
<keyword evidence="6 7" id="KW-0592">Phosphate transport</keyword>
<dbReference type="PROSITE" id="PS51257">
    <property type="entry name" value="PROKAR_LIPOPROTEIN"/>
    <property type="match status" value="1"/>
</dbReference>
<gene>
    <name evidence="10" type="primary">pstS</name>
    <name evidence="10" type="ORF">CU100_18610</name>
</gene>
<dbReference type="RefSeq" id="WP_106718107.1">
    <property type="nucleotide sequence ID" value="NZ_JACHXT010000001.1"/>
</dbReference>
<comment type="function">
    <text evidence="1 7">Part of the ABC transporter complex PstSACB involved in phosphate import.</text>
</comment>
<dbReference type="InterPro" id="IPR024370">
    <property type="entry name" value="PBP_domain"/>
</dbReference>
<dbReference type="InterPro" id="IPR005673">
    <property type="entry name" value="ABC_phos-bd_PstS"/>
</dbReference>
<feature type="chain" id="PRO_5015122824" description="Phosphate-binding protein PstS" evidence="8">
    <location>
        <begin position="35"/>
        <end position="360"/>
    </location>
</feature>
<dbReference type="Proteomes" id="UP000241158">
    <property type="component" value="Unassembled WGS sequence"/>
</dbReference>
<dbReference type="PANTHER" id="PTHR42996:SF1">
    <property type="entry name" value="PHOSPHATE-BINDING PROTEIN PSTS"/>
    <property type="match status" value="1"/>
</dbReference>
<dbReference type="Gene3D" id="3.40.190.10">
    <property type="entry name" value="Periplasmic binding protein-like II"/>
    <property type="match status" value="2"/>
</dbReference>
<reference evidence="11" key="1">
    <citation type="submission" date="2017-11" db="EMBL/GenBank/DDBJ databases">
        <authorList>
            <person name="Kuznetsova I."/>
            <person name="Sazanova A."/>
            <person name="Chirak E."/>
            <person name="Safronova V."/>
            <person name="Willems A."/>
        </authorList>
    </citation>
    <scope>NUCLEOTIDE SEQUENCE [LARGE SCALE GENOMIC DNA]</scope>
    <source>
        <strain evidence="11">PEPV15</strain>
    </source>
</reference>
<dbReference type="GO" id="GO:0035435">
    <property type="term" value="P:phosphate ion transmembrane transport"/>
    <property type="evidence" value="ECO:0007669"/>
    <property type="project" value="InterPro"/>
</dbReference>
<keyword evidence="8" id="KW-0732">Signal</keyword>
<keyword evidence="11" id="KW-1185">Reference proteome</keyword>
<name>A0A2P7ANB7_9HYPH</name>
<evidence type="ECO:0000256" key="4">
    <source>
        <dbReference type="ARBA" id="ARBA00021889"/>
    </source>
</evidence>
<comment type="similarity">
    <text evidence="2 7">Belongs to the PstS family.</text>
</comment>
<feature type="domain" description="PBP" evidence="9">
    <location>
        <begin position="30"/>
        <end position="303"/>
    </location>
</feature>
<comment type="subunit">
    <text evidence="3 7">The complex is composed of two ATP-binding proteins (PstB), two transmembrane proteins (PstC and PstA) and a solute-binding protein (PstS).</text>
</comment>
<accession>A0A2P7ANB7</accession>
<dbReference type="AlphaFoldDB" id="A0A2P7ANB7"/>
<feature type="signal peptide" evidence="8">
    <location>
        <begin position="1"/>
        <end position="34"/>
    </location>
</feature>
<evidence type="ECO:0000313" key="11">
    <source>
        <dbReference type="Proteomes" id="UP000241158"/>
    </source>
</evidence>
<dbReference type="NCBIfam" id="TIGR00975">
    <property type="entry name" value="3a0107s03"/>
    <property type="match status" value="1"/>
</dbReference>
<dbReference type="GO" id="GO:0043190">
    <property type="term" value="C:ATP-binding cassette (ABC) transporter complex"/>
    <property type="evidence" value="ECO:0007669"/>
    <property type="project" value="InterPro"/>
</dbReference>